<keyword evidence="2" id="KW-1003">Cell membrane</keyword>
<feature type="transmembrane region" description="Helical" evidence="6">
    <location>
        <begin position="55"/>
        <end position="74"/>
    </location>
</feature>
<comment type="subcellular location">
    <subcellularLocation>
        <location evidence="1">Cell membrane</location>
        <topology evidence="1">Multi-pass membrane protein</topology>
    </subcellularLocation>
</comment>
<dbReference type="RefSeq" id="WP_024071344.1">
    <property type="nucleotide sequence ID" value="NC_023062.1"/>
</dbReference>
<feature type="transmembrane region" description="Helical" evidence="6">
    <location>
        <begin position="218"/>
        <end position="243"/>
    </location>
</feature>
<keyword evidence="8" id="KW-1185">Reference proteome</keyword>
<proteinExistence type="predicted"/>
<feature type="transmembrane region" description="Helical" evidence="6">
    <location>
        <begin position="297"/>
        <end position="317"/>
    </location>
</feature>
<evidence type="ECO:0000256" key="5">
    <source>
        <dbReference type="ARBA" id="ARBA00023136"/>
    </source>
</evidence>
<name>A0ABN4BQQ0_9MOLU</name>
<dbReference type="EMBL" id="CP006935">
    <property type="protein sequence ID" value="AHC39999.1"/>
    <property type="molecule type" value="Genomic_DNA"/>
</dbReference>
<feature type="transmembrane region" description="Helical" evidence="6">
    <location>
        <begin position="175"/>
        <end position="198"/>
    </location>
</feature>
<reference evidence="7 8" key="1">
    <citation type="journal article" date="2014" name="Genome Announc.">
        <title>Complete Genome Sequence of Mycoplasma ovis Strain Michigan, a Hemoplasma of Sheep with Two Distinct 16S rRNA Genes.</title>
        <authorList>
            <person name="Deshuillers P.L."/>
            <person name="Santos A.P."/>
            <person name="do Nascimento N.C."/>
            <person name="Hampel J.A."/>
            <person name="Bergin I.L."/>
            <person name="Dyson M.C."/>
            <person name="Messick J.B."/>
        </authorList>
    </citation>
    <scope>NUCLEOTIDE SEQUENCE [LARGE SCALE GENOMIC DNA]</scope>
    <source>
        <strain evidence="7 8">Michigan</strain>
    </source>
</reference>
<keyword evidence="5 6" id="KW-0472">Membrane</keyword>
<organism evidence="7 8">
    <name type="scientific">Mycoplasma ovis str. Michigan</name>
    <dbReference type="NCBI Taxonomy" id="1415773"/>
    <lineage>
        <taxon>Bacteria</taxon>
        <taxon>Bacillati</taxon>
        <taxon>Mycoplasmatota</taxon>
        <taxon>Mollicutes</taxon>
        <taxon>Mycoplasmataceae</taxon>
        <taxon>Mycoplasma</taxon>
    </lineage>
</organism>
<evidence type="ECO:0000313" key="7">
    <source>
        <dbReference type="EMBL" id="AHC39999.1"/>
    </source>
</evidence>
<dbReference type="Pfam" id="PF03706">
    <property type="entry name" value="LPG_synthase_TM"/>
    <property type="match status" value="1"/>
</dbReference>
<evidence type="ECO:0000256" key="1">
    <source>
        <dbReference type="ARBA" id="ARBA00004651"/>
    </source>
</evidence>
<keyword evidence="3 6" id="KW-0812">Transmembrane</keyword>
<dbReference type="Proteomes" id="UP000018745">
    <property type="component" value="Chromosome"/>
</dbReference>
<protein>
    <submittedName>
        <fullName evidence="7">Membrane protein</fullName>
    </submittedName>
</protein>
<gene>
    <name evidence="7" type="ORF">OVS_02870</name>
</gene>
<evidence type="ECO:0000256" key="4">
    <source>
        <dbReference type="ARBA" id="ARBA00022989"/>
    </source>
</evidence>
<evidence type="ECO:0000256" key="3">
    <source>
        <dbReference type="ARBA" id="ARBA00022692"/>
    </source>
</evidence>
<dbReference type="InterPro" id="IPR022791">
    <property type="entry name" value="L-PG_synthase/AglD"/>
</dbReference>
<dbReference type="PANTHER" id="PTHR37693">
    <property type="entry name" value="PHOSPHATIDYLGLYCEROL LYSYLTRANSFERASE"/>
    <property type="match status" value="1"/>
</dbReference>
<accession>A0ABN4BQQ0</accession>
<evidence type="ECO:0000313" key="8">
    <source>
        <dbReference type="Proteomes" id="UP000018745"/>
    </source>
</evidence>
<evidence type="ECO:0000256" key="2">
    <source>
        <dbReference type="ARBA" id="ARBA00022475"/>
    </source>
</evidence>
<keyword evidence="4 6" id="KW-1133">Transmembrane helix</keyword>
<feature type="transmembrane region" description="Helical" evidence="6">
    <location>
        <begin position="94"/>
        <end position="114"/>
    </location>
</feature>
<evidence type="ECO:0000256" key="6">
    <source>
        <dbReference type="SAM" id="Phobius"/>
    </source>
</evidence>
<sequence>MFIQNLLGTQLLPTSYREGNYRFNQPQTNYLKEEGGNGNRPSRAISRLYQFNKKYFLNVWVVLFLIAVFLNLYFFQPIEWTKFNTAFDTKDNTFFTSVIAFGVVFFLINDLVLYKWAFSLHISKASWLKRKIPKIEWLKLLSITFFIRSVTPFSIGSEPYVIFWLKKRGIPLRRASAIVSSLTVSWLIAQAIITWPSFITLQVKHNLVAPNDNSKYSWIVIAGLIVDIVSTIFVFTISYCKWVHYSFGLIRLRFNRIFKIKSSTALSKSELKHKHLDNKSFTKEFKRAFFNNTTIKVLFLFTVQNILNYSLYALLAISTKGGELSLQNFLNSFHIINISTTSNNFVPTPGSEGSIQFTIKKMNELVNPQPQPPPEPSGKPLEEVIFLWRWFQKYKPFLLSSSFLVIYFLVNKLLLLKRKIKEQHPYKQISQELVSWYNVSDSLVPS</sequence>
<feature type="transmembrane region" description="Helical" evidence="6">
    <location>
        <begin position="397"/>
        <end position="415"/>
    </location>
</feature>
<dbReference type="PANTHER" id="PTHR37693:SF1">
    <property type="entry name" value="INTEGRAL MEMBRANE PROTEIN"/>
    <property type="match status" value="1"/>
</dbReference>